<keyword evidence="3 5" id="KW-1133">Transmembrane helix</keyword>
<name>A0A0A8L4H3_9SACH</name>
<comment type="subcellular location">
    <subcellularLocation>
        <location evidence="1">Membrane</location>
        <topology evidence="1">Multi-pass membrane protein</topology>
    </subcellularLocation>
</comment>
<dbReference type="AlphaFoldDB" id="A0A0A8L4H3"/>
<evidence type="ECO:0000256" key="5">
    <source>
        <dbReference type="SAM" id="Phobius"/>
    </source>
</evidence>
<gene>
    <name evidence="6" type="ORF">KLDO_g1445</name>
</gene>
<feature type="transmembrane region" description="Helical" evidence="5">
    <location>
        <begin position="177"/>
        <end position="197"/>
    </location>
</feature>
<dbReference type="GO" id="GO:0055085">
    <property type="term" value="P:transmembrane transport"/>
    <property type="evidence" value="ECO:0007669"/>
    <property type="project" value="InterPro"/>
</dbReference>
<accession>A0A0A8L4H3</accession>
<dbReference type="Pfam" id="PF03547">
    <property type="entry name" value="Mem_trans"/>
    <property type="match status" value="1"/>
</dbReference>
<evidence type="ECO:0000256" key="3">
    <source>
        <dbReference type="ARBA" id="ARBA00022989"/>
    </source>
</evidence>
<dbReference type="Proteomes" id="UP000031516">
    <property type="component" value="Unassembled WGS sequence"/>
</dbReference>
<protein>
    <submittedName>
        <fullName evidence="6">WGS project CCBQ000000000 data, contig 00099</fullName>
    </submittedName>
</protein>
<comment type="caution">
    <text evidence="6">The sequence shown here is derived from an EMBL/GenBank/DDBJ whole genome shotgun (WGS) entry which is preliminary data.</text>
</comment>
<feature type="transmembrane region" description="Helical" evidence="5">
    <location>
        <begin position="259"/>
        <end position="278"/>
    </location>
</feature>
<evidence type="ECO:0000313" key="7">
    <source>
        <dbReference type="Proteomes" id="UP000031516"/>
    </source>
</evidence>
<dbReference type="PANTHER" id="PTHR31794:SF2">
    <property type="entry name" value="AUXIN EFFLUX TRANSPORTER FAMILY PROTEIN (EUROFUNG)"/>
    <property type="match status" value="1"/>
</dbReference>
<feature type="transmembrane region" description="Helical" evidence="5">
    <location>
        <begin position="218"/>
        <end position="239"/>
    </location>
</feature>
<dbReference type="OrthoDB" id="2499604at2759"/>
<dbReference type="EMBL" id="CCBQ010000019">
    <property type="protein sequence ID" value="CDO93143.1"/>
    <property type="molecule type" value="Genomic_DNA"/>
</dbReference>
<feature type="transmembrane region" description="Helical" evidence="5">
    <location>
        <begin position="325"/>
        <end position="348"/>
    </location>
</feature>
<keyword evidence="7" id="KW-1185">Reference proteome</keyword>
<dbReference type="InterPro" id="IPR004776">
    <property type="entry name" value="Mem_transp_PIN-like"/>
</dbReference>
<proteinExistence type="predicted"/>
<dbReference type="GO" id="GO:0005783">
    <property type="term" value="C:endoplasmic reticulum"/>
    <property type="evidence" value="ECO:0007669"/>
    <property type="project" value="TreeGrafter"/>
</dbReference>
<evidence type="ECO:0000256" key="4">
    <source>
        <dbReference type="ARBA" id="ARBA00023136"/>
    </source>
</evidence>
<reference evidence="6 7" key="1">
    <citation type="submission" date="2014-03" db="EMBL/GenBank/DDBJ databases">
        <title>The genome of Kluyveromyces dobzhanskii.</title>
        <authorList>
            <person name="Nystedt B."/>
            <person name="Astrom S."/>
        </authorList>
    </citation>
    <scope>NUCLEOTIDE SEQUENCE [LARGE SCALE GENOMIC DNA]</scope>
    <source>
        <strain evidence="6 7">CBS 2104</strain>
    </source>
</reference>
<dbReference type="GO" id="GO:0016020">
    <property type="term" value="C:membrane"/>
    <property type="evidence" value="ECO:0007669"/>
    <property type="project" value="UniProtKB-SubCell"/>
</dbReference>
<dbReference type="PANTHER" id="PTHR31794">
    <property type="entry name" value="AUXIN EFFLUX TRANSPORTER FAMILY PROTEIN (EUROFUNG)"/>
    <property type="match status" value="1"/>
</dbReference>
<feature type="transmembrane region" description="Helical" evidence="5">
    <location>
        <begin position="29"/>
        <end position="50"/>
    </location>
</feature>
<evidence type="ECO:0000313" key="6">
    <source>
        <dbReference type="EMBL" id="CDO93143.1"/>
    </source>
</evidence>
<evidence type="ECO:0000256" key="2">
    <source>
        <dbReference type="ARBA" id="ARBA00022692"/>
    </source>
</evidence>
<sequence>MMNVNLLTPCLIFSKLARSLSLAKLLQLYVVPIFYAGLIGTSYISGTVVSRIFELDIDETNFVIGTSVFPNSNSLPVSLMMSLAYTLPQLAWDEIPGDSGDNIASRGVLYLIIFQQIDQTLRWSWGVHKLLKWSSDHEDSNNVTEQSSISTMIRENDDDATKLHKFYGHLRYHWDNMLSYMNGPLYSIFFSIIVASIRPLQRQLFEADGFLQNAFTPAVDQMAVVSIPLILLVLGANLYPSESTPLGSHNARRIVLASIISRMFLPALILLPFIAFTVKYLRSSILTDPVFLLVSFLLTTSPPAIQLTQLTQLNEFFEFEIVNVLFWGYAVMTLPMTIIMVTLSLRVLEWANQ</sequence>
<keyword evidence="4 5" id="KW-0472">Membrane</keyword>
<evidence type="ECO:0000256" key="1">
    <source>
        <dbReference type="ARBA" id="ARBA00004141"/>
    </source>
</evidence>
<organism evidence="6 7">
    <name type="scientific">Kluyveromyces dobzhanskii CBS 2104</name>
    <dbReference type="NCBI Taxonomy" id="1427455"/>
    <lineage>
        <taxon>Eukaryota</taxon>
        <taxon>Fungi</taxon>
        <taxon>Dikarya</taxon>
        <taxon>Ascomycota</taxon>
        <taxon>Saccharomycotina</taxon>
        <taxon>Saccharomycetes</taxon>
        <taxon>Saccharomycetales</taxon>
        <taxon>Saccharomycetaceae</taxon>
        <taxon>Kluyveromyces</taxon>
    </lineage>
</organism>
<keyword evidence="2 5" id="KW-0812">Transmembrane</keyword>